<sequence>MSDWESTTKIGSKFRGAGAAPRENTIRSQSALNAAQRSGAILSTEKKYATGNAIGKGGGGQHLTKVDRSDDIVKLGYVNPKVSEAARKRRNEEGFKMTIKELAMKCNVQPPQIASVEAGTHKTGDDLEALLNKMELHLKVWLHGSNIGSPKEKVYKRNNNPAKK</sequence>
<feature type="region of interest" description="Disordered" evidence="7">
    <location>
        <begin position="1"/>
        <end position="25"/>
    </location>
</feature>
<dbReference type="GO" id="GO:0005634">
    <property type="term" value="C:nucleus"/>
    <property type="evidence" value="ECO:0007669"/>
    <property type="project" value="TreeGrafter"/>
</dbReference>
<dbReference type="InterPro" id="IPR010982">
    <property type="entry name" value="Lambda_DNA-bd_dom_sf"/>
</dbReference>
<comment type="caution">
    <text evidence="9">The sequence shown here is derived from an EMBL/GenBank/DDBJ whole genome shotgun (WGS) entry which is preliminary data.</text>
</comment>
<dbReference type="PANTHER" id="PTHR10245">
    <property type="entry name" value="ENDOTHELIAL DIFFERENTIATION-RELATED FACTOR 1 MULTIPROTEIN BRIDGING FACTOR 1"/>
    <property type="match status" value="1"/>
</dbReference>
<dbReference type="PANTHER" id="PTHR10245:SF15">
    <property type="entry name" value="ENDOTHELIAL DIFFERENTIATION-RELATED FACTOR 1"/>
    <property type="match status" value="1"/>
</dbReference>
<dbReference type="Proteomes" id="UP001149165">
    <property type="component" value="Unassembled WGS sequence"/>
</dbReference>
<reference evidence="9" key="1">
    <citation type="submission" date="2022-11" db="EMBL/GenBank/DDBJ databases">
        <authorList>
            <person name="Petersen C."/>
        </authorList>
    </citation>
    <scope>NUCLEOTIDE SEQUENCE</scope>
    <source>
        <strain evidence="9">IBT 30069</strain>
    </source>
</reference>
<dbReference type="InterPro" id="IPR001387">
    <property type="entry name" value="Cro/C1-type_HTH"/>
</dbReference>
<organism evidence="9 10">
    <name type="scientific">Penicillium angulare</name>
    <dbReference type="NCBI Taxonomy" id="116970"/>
    <lineage>
        <taxon>Eukaryota</taxon>
        <taxon>Fungi</taxon>
        <taxon>Dikarya</taxon>
        <taxon>Ascomycota</taxon>
        <taxon>Pezizomycotina</taxon>
        <taxon>Eurotiomycetes</taxon>
        <taxon>Eurotiomycetidae</taxon>
        <taxon>Eurotiales</taxon>
        <taxon>Aspergillaceae</taxon>
        <taxon>Penicillium</taxon>
    </lineage>
</organism>
<dbReference type="InterPro" id="IPR013729">
    <property type="entry name" value="MBF1_N"/>
</dbReference>
<feature type="compositionally biased region" description="Polar residues" evidence="7">
    <location>
        <begin position="1"/>
        <end position="10"/>
    </location>
</feature>
<dbReference type="Gene3D" id="1.10.260.40">
    <property type="entry name" value="lambda repressor-like DNA-binding domains"/>
    <property type="match status" value="1"/>
</dbReference>
<protein>
    <recommendedName>
        <fullName evidence="2">Multiprotein-bridging factor 1</fullName>
    </recommendedName>
</protein>
<reference evidence="9" key="2">
    <citation type="journal article" date="2023" name="IMA Fungus">
        <title>Comparative genomic study of the Penicillium genus elucidates a diverse pangenome and 15 lateral gene transfer events.</title>
        <authorList>
            <person name="Petersen C."/>
            <person name="Sorensen T."/>
            <person name="Nielsen M.R."/>
            <person name="Sondergaard T.E."/>
            <person name="Sorensen J.L."/>
            <person name="Fitzpatrick D.A."/>
            <person name="Frisvad J.C."/>
            <person name="Nielsen K.L."/>
        </authorList>
    </citation>
    <scope>NUCLEOTIDE SEQUENCE</scope>
    <source>
        <strain evidence="9">IBT 30069</strain>
    </source>
</reference>
<gene>
    <name evidence="9" type="ORF">N7456_000297</name>
</gene>
<keyword evidence="3" id="KW-0805">Transcription regulation</keyword>
<dbReference type="OrthoDB" id="10253401at2759"/>
<dbReference type="CDD" id="cd00093">
    <property type="entry name" value="HTH_XRE"/>
    <property type="match status" value="1"/>
</dbReference>
<evidence type="ECO:0000256" key="2">
    <source>
        <dbReference type="ARBA" id="ARBA00014317"/>
    </source>
</evidence>
<keyword evidence="4" id="KW-0238">DNA-binding</keyword>
<evidence type="ECO:0000256" key="3">
    <source>
        <dbReference type="ARBA" id="ARBA00023015"/>
    </source>
</evidence>
<evidence type="ECO:0000256" key="6">
    <source>
        <dbReference type="ARBA" id="ARBA00035107"/>
    </source>
</evidence>
<evidence type="ECO:0000256" key="1">
    <source>
        <dbReference type="ARBA" id="ARBA00009802"/>
    </source>
</evidence>
<keyword evidence="10" id="KW-1185">Reference proteome</keyword>
<comment type="similarity">
    <text evidence="1">Belongs to the MBF1 family.</text>
</comment>
<evidence type="ECO:0000313" key="10">
    <source>
        <dbReference type="Proteomes" id="UP001149165"/>
    </source>
</evidence>
<dbReference type="GO" id="GO:0003677">
    <property type="term" value="F:DNA binding"/>
    <property type="evidence" value="ECO:0007669"/>
    <property type="project" value="UniProtKB-KW"/>
</dbReference>
<evidence type="ECO:0000259" key="8">
    <source>
        <dbReference type="Pfam" id="PF08523"/>
    </source>
</evidence>
<dbReference type="AlphaFoldDB" id="A0A9W9GBS0"/>
<feature type="domain" description="Multiprotein bridging factor 1 N-terminal" evidence="8">
    <location>
        <begin position="2"/>
        <end position="75"/>
    </location>
</feature>
<name>A0A9W9GBS0_9EURO</name>
<proteinExistence type="inferred from homology"/>
<keyword evidence="5" id="KW-0804">Transcription</keyword>
<dbReference type="EMBL" id="JAPQKH010000001">
    <property type="protein sequence ID" value="KAJ5115949.1"/>
    <property type="molecule type" value="Genomic_DNA"/>
</dbReference>
<evidence type="ECO:0000256" key="4">
    <source>
        <dbReference type="ARBA" id="ARBA00023125"/>
    </source>
</evidence>
<dbReference type="Pfam" id="PF08523">
    <property type="entry name" value="MBF1"/>
    <property type="match status" value="1"/>
</dbReference>
<evidence type="ECO:0000313" key="9">
    <source>
        <dbReference type="EMBL" id="KAJ5115949.1"/>
    </source>
</evidence>
<accession>A0A9W9GBS0</accession>
<evidence type="ECO:0000256" key="5">
    <source>
        <dbReference type="ARBA" id="ARBA00023163"/>
    </source>
</evidence>
<evidence type="ECO:0000256" key="7">
    <source>
        <dbReference type="SAM" id="MobiDB-lite"/>
    </source>
</evidence>
<comment type="function">
    <text evidence="6">Transcriptional coactivator that stimulates GCN4-dependent transcriptional activity by bridging the DNA-binding region of GCN4 and TBP (SPT15), thereby recruiting TBP to GCN4-bound promoters. Involved in induction of the ribosome quality control (RQC) pathway; a pathway that degrades nascent peptide chains during problematic translation. Required to prevent stalled ribosomes from frameshifting.</text>
</comment>